<name>A0A7W8AIJ9_9HYPH</name>
<dbReference type="InterPro" id="IPR015946">
    <property type="entry name" value="KH_dom-like_a/b"/>
</dbReference>
<gene>
    <name evidence="1" type="ORF">HNQ68_001566</name>
</gene>
<organism evidence="1 2">
    <name type="scientific">Pseudochrobactrum saccharolyticum</name>
    <dbReference type="NCBI Taxonomy" id="354352"/>
    <lineage>
        <taxon>Bacteria</taxon>
        <taxon>Pseudomonadati</taxon>
        <taxon>Pseudomonadota</taxon>
        <taxon>Alphaproteobacteria</taxon>
        <taxon>Hyphomicrobiales</taxon>
        <taxon>Brucellaceae</taxon>
        <taxon>Pseudochrobactrum</taxon>
    </lineage>
</organism>
<dbReference type="RefSeq" id="WP_151159110.1">
    <property type="nucleotide sequence ID" value="NZ_JACHIL010000002.1"/>
</dbReference>
<dbReference type="EMBL" id="JACHIL010000002">
    <property type="protein sequence ID" value="MBB5091042.1"/>
    <property type="molecule type" value="Genomic_DNA"/>
</dbReference>
<evidence type="ECO:0000313" key="2">
    <source>
        <dbReference type="Proteomes" id="UP000531231"/>
    </source>
</evidence>
<dbReference type="AlphaFoldDB" id="A0A7W8AIJ9"/>
<protein>
    <submittedName>
        <fullName evidence="1">Putative OsmC-like protein</fullName>
    </submittedName>
</protein>
<dbReference type="Gene3D" id="3.30.300.20">
    <property type="match status" value="1"/>
</dbReference>
<dbReference type="InterPro" id="IPR036102">
    <property type="entry name" value="OsmC/Ohrsf"/>
</dbReference>
<reference evidence="1 2" key="1">
    <citation type="submission" date="2020-08" db="EMBL/GenBank/DDBJ databases">
        <title>Genomic Encyclopedia of Type Strains, Phase IV (KMG-IV): sequencing the most valuable type-strain genomes for metagenomic binning, comparative biology and taxonomic classification.</title>
        <authorList>
            <person name="Goeker M."/>
        </authorList>
    </citation>
    <scope>NUCLEOTIDE SEQUENCE [LARGE SCALE GENOMIC DNA]</scope>
    <source>
        <strain evidence="1 2">DSM 25620</strain>
    </source>
</reference>
<dbReference type="Proteomes" id="UP000531231">
    <property type="component" value="Unassembled WGS sequence"/>
</dbReference>
<accession>A0A7W8AIJ9</accession>
<keyword evidence="2" id="KW-1185">Reference proteome</keyword>
<dbReference type="SUPFAM" id="SSF82784">
    <property type="entry name" value="OsmC-like"/>
    <property type="match status" value="1"/>
</dbReference>
<dbReference type="InterPro" id="IPR003718">
    <property type="entry name" value="OsmC/Ohr_fam"/>
</dbReference>
<proteinExistence type="predicted"/>
<comment type="caution">
    <text evidence="1">The sequence shown here is derived from an EMBL/GenBank/DDBJ whole genome shotgun (WGS) entry which is preliminary data.</text>
</comment>
<sequence>MVELAVRTRETGAVATLQGQGQGQEKPLIRSLTGGELTLENTVSGAGFNAIDLLYASLSACLVMSARIAARKLGLIERISSYEVKVSGEKTEHEPYRITRFNVQFLIAGELSDDERHELAEAAEAMCTVSNTLKANADVAFTVSA</sequence>
<dbReference type="Pfam" id="PF02566">
    <property type="entry name" value="OsmC"/>
    <property type="match status" value="1"/>
</dbReference>
<evidence type="ECO:0000313" key="1">
    <source>
        <dbReference type="EMBL" id="MBB5091042.1"/>
    </source>
</evidence>